<name>A0A6J4Q456_9ACTN</name>
<protein>
    <submittedName>
        <fullName evidence="3">D-mannonate oxidoreductase</fullName>
        <ecNumber evidence="3">1.1.1.57</ecNumber>
    </submittedName>
</protein>
<evidence type="ECO:0000256" key="1">
    <source>
        <dbReference type="ARBA" id="ARBA00023002"/>
    </source>
</evidence>
<dbReference type="SUPFAM" id="SSF51735">
    <property type="entry name" value="NAD(P)-binding Rossmann-fold domains"/>
    <property type="match status" value="1"/>
</dbReference>
<dbReference type="Gene3D" id="3.40.50.720">
    <property type="entry name" value="NAD(P)-binding Rossmann-like Domain"/>
    <property type="match status" value="1"/>
</dbReference>
<keyword evidence="1 3" id="KW-0560">Oxidoreductase</keyword>
<evidence type="ECO:0000259" key="2">
    <source>
        <dbReference type="Pfam" id="PF01232"/>
    </source>
</evidence>
<dbReference type="PANTHER" id="PTHR43362">
    <property type="entry name" value="MANNITOL DEHYDROGENASE DSF1-RELATED"/>
    <property type="match status" value="1"/>
</dbReference>
<sequence>MTGEPRPARGRDAGPARPVRAVHLGLGAFHRAHQAWYAQGAGDGWGIAAFTGRRPDAALALAEQEGLYTLLTRDAEGDRAEVVASITSAHDGADAAAWSGHLGDPSVAVLTLTVTEAGYRRAPGGGLDLDDPQVAADVAALRSDP</sequence>
<feature type="non-terminal residue" evidence="3">
    <location>
        <position position="145"/>
    </location>
</feature>
<dbReference type="InterPro" id="IPR036291">
    <property type="entry name" value="NAD(P)-bd_dom_sf"/>
</dbReference>
<dbReference type="EMBL" id="CADCUY010000507">
    <property type="protein sequence ID" value="CAA9429754.1"/>
    <property type="molecule type" value="Genomic_DNA"/>
</dbReference>
<accession>A0A6J4Q456</accession>
<dbReference type="InterPro" id="IPR050988">
    <property type="entry name" value="Mannitol_DH/Oxidoreductase"/>
</dbReference>
<dbReference type="GO" id="GO:0008866">
    <property type="term" value="F:fructuronate reductase activity"/>
    <property type="evidence" value="ECO:0007669"/>
    <property type="project" value="UniProtKB-EC"/>
</dbReference>
<dbReference type="PANTHER" id="PTHR43362:SF1">
    <property type="entry name" value="MANNITOL DEHYDROGENASE 2-RELATED"/>
    <property type="match status" value="1"/>
</dbReference>
<organism evidence="3">
    <name type="scientific">uncultured Quadrisphaera sp</name>
    <dbReference type="NCBI Taxonomy" id="904978"/>
    <lineage>
        <taxon>Bacteria</taxon>
        <taxon>Bacillati</taxon>
        <taxon>Actinomycetota</taxon>
        <taxon>Actinomycetes</taxon>
        <taxon>Kineosporiales</taxon>
        <taxon>Kineosporiaceae</taxon>
        <taxon>Quadrisphaera</taxon>
        <taxon>environmental samples</taxon>
    </lineage>
</organism>
<dbReference type="EC" id="1.1.1.57" evidence="3"/>
<gene>
    <name evidence="3" type="ORF">AVDCRST_MAG35-2513</name>
</gene>
<dbReference type="InterPro" id="IPR013131">
    <property type="entry name" value="Mannitol_DH_N"/>
</dbReference>
<dbReference type="Pfam" id="PF01232">
    <property type="entry name" value="Mannitol_dh"/>
    <property type="match status" value="1"/>
</dbReference>
<proteinExistence type="predicted"/>
<reference evidence="3" key="1">
    <citation type="submission" date="2020-02" db="EMBL/GenBank/DDBJ databases">
        <authorList>
            <person name="Meier V. D."/>
        </authorList>
    </citation>
    <scope>NUCLEOTIDE SEQUENCE</scope>
    <source>
        <strain evidence="3">AVDCRST_MAG35</strain>
    </source>
</reference>
<dbReference type="AlphaFoldDB" id="A0A6J4Q456"/>
<evidence type="ECO:0000313" key="3">
    <source>
        <dbReference type="EMBL" id="CAA9429754.1"/>
    </source>
</evidence>
<feature type="domain" description="Mannitol dehydrogenase N-terminal" evidence="2">
    <location>
        <begin position="20"/>
        <end position="129"/>
    </location>
</feature>